<sequence>MASTTEVRSGSPVQEFPYRRANLPQTTTGASTETSSTTARLGVGSKLTSVNDGASQSVPNSTDLSLAEKSRLSILKKAQRKDDIKNVALTSKPPVLMQVTRRMNTLAMVEPAQKDVILSAREVFDESPDRIGKAKKLMQATSPAASVAQRELKALLGHRQRQEAPRSTQPTPNENYLPSTFPPNAVNPAVDEEWVFFLGANGALKIVQSALYVIALALIIICLQDYR</sequence>
<dbReference type="AlphaFoldDB" id="A0A8S4QE75"/>
<dbReference type="Proteomes" id="UP000838756">
    <property type="component" value="Unassembled WGS sequence"/>
</dbReference>
<feature type="compositionally biased region" description="Low complexity" evidence="1">
    <location>
        <begin position="26"/>
        <end position="38"/>
    </location>
</feature>
<feature type="region of interest" description="Disordered" evidence="1">
    <location>
        <begin position="1"/>
        <end position="62"/>
    </location>
</feature>
<feature type="compositionally biased region" description="Polar residues" evidence="1">
    <location>
        <begin position="1"/>
        <end position="12"/>
    </location>
</feature>
<evidence type="ECO:0000313" key="4">
    <source>
        <dbReference type="Proteomes" id="UP000838756"/>
    </source>
</evidence>
<evidence type="ECO:0000313" key="3">
    <source>
        <dbReference type="EMBL" id="CAH2208188.1"/>
    </source>
</evidence>
<name>A0A8S4QE75_9NEOP</name>
<protein>
    <submittedName>
        <fullName evidence="3">Jg4268 protein</fullName>
    </submittedName>
</protein>
<feature type="transmembrane region" description="Helical" evidence="2">
    <location>
        <begin position="206"/>
        <end position="223"/>
    </location>
</feature>
<dbReference type="OrthoDB" id="7442477at2759"/>
<feature type="compositionally biased region" description="Polar residues" evidence="1">
    <location>
        <begin position="165"/>
        <end position="178"/>
    </location>
</feature>
<comment type="caution">
    <text evidence="3">The sequence shown here is derived from an EMBL/GenBank/DDBJ whole genome shotgun (WGS) entry which is preliminary data.</text>
</comment>
<gene>
    <name evidence="3" type="primary">jg4268</name>
    <name evidence="3" type="ORF">PAEG_LOCUS804</name>
</gene>
<proteinExistence type="predicted"/>
<keyword evidence="2" id="KW-0812">Transmembrane</keyword>
<accession>A0A8S4QE75</accession>
<feature type="region of interest" description="Disordered" evidence="1">
    <location>
        <begin position="157"/>
        <end position="182"/>
    </location>
</feature>
<feature type="compositionally biased region" description="Polar residues" evidence="1">
    <location>
        <begin position="46"/>
        <end position="62"/>
    </location>
</feature>
<reference evidence="3" key="1">
    <citation type="submission" date="2022-03" db="EMBL/GenBank/DDBJ databases">
        <authorList>
            <person name="Lindestad O."/>
        </authorList>
    </citation>
    <scope>NUCLEOTIDE SEQUENCE</scope>
</reference>
<evidence type="ECO:0000256" key="2">
    <source>
        <dbReference type="SAM" id="Phobius"/>
    </source>
</evidence>
<keyword evidence="2" id="KW-1133">Transmembrane helix</keyword>
<evidence type="ECO:0000256" key="1">
    <source>
        <dbReference type="SAM" id="MobiDB-lite"/>
    </source>
</evidence>
<keyword evidence="2" id="KW-0472">Membrane</keyword>
<organism evidence="3 4">
    <name type="scientific">Pararge aegeria aegeria</name>
    <dbReference type="NCBI Taxonomy" id="348720"/>
    <lineage>
        <taxon>Eukaryota</taxon>
        <taxon>Metazoa</taxon>
        <taxon>Ecdysozoa</taxon>
        <taxon>Arthropoda</taxon>
        <taxon>Hexapoda</taxon>
        <taxon>Insecta</taxon>
        <taxon>Pterygota</taxon>
        <taxon>Neoptera</taxon>
        <taxon>Endopterygota</taxon>
        <taxon>Lepidoptera</taxon>
        <taxon>Glossata</taxon>
        <taxon>Ditrysia</taxon>
        <taxon>Papilionoidea</taxon>
        <taxon>Nymphalidae</taxon>
        <taxon>Satyrinae</taxon>
        <taxon>Satyrini</taxon>
        <taxon>Parargina</taxon>
        <taxon>Pararge</taxon>
    </lineage>
</organism>
<keyword evidence="4" id="KW-1185">Reference proteome</keyword>
<dbReference type="EMBL" id="CAKXAJ010002598">
    <property type="protein sequence ID" value="CAH2208188.1"/>
    <property type="molecule type" value="Genomic_DNA"/>
</dbReference>